<evidence type="ECO:0000256" key="2">
    <source>
        <dbReference type="SAM" id="SignalP"/>
    </source>
</evidence>
<dbReference type="InterPro" id="IPR018247">
    <property type="entry name" value="EF_Hand_1_Ca_BS"/>
</dbReference>
<feature type="domain" description="EF-hand" evidence="3">
    <location>
        <begin position="51"/>
        <end position="86"/>
    </location>
</feature>
<evidence type="ECO:0000313" key="4">
    <source>
        <dbReference type="EMBL" id="KAK6195078.1"/>
    </source>
</evidence>
<dbReference type="InterPro" id="IPR002048">
    <property type="entry name" value="EF_hand_dom"/>
</dbReference>
<dbReference type="SUPFAM" id="SSF47473">
    <property type="entry name" value="EF-hand"/>
    <property type="match status" value="1"/>
</dbReference>
<evidence type="ECO:0000313" key="5">
    <source>
        <dbReference type="Proteomes" id="UP001347796"/>
    </source>
</evidence>
<keyword evidence="5" id="KW-1185">Reference proteome</keyword>
<comment type="caution">
    <text evidence="4">The sequence shown here is derived from an EMBL/GenBank/DDBJ whole genome shotgun (WGS) entry which is preliminary data.</text>
</comment>
<gene>
    <name evidence="4" type="ORF">SNE40_000583</name>
</gene>
<name>A0AAN8KLL7_PATCE</name>
<dbReference type="PROSITE" id="PS50222">
    <property type="entry name" value="EF_HAND_2"/>
    <property type="match status" value="1"/>
</dbReference>
<protein>
    <recommendedName>
        <fullName evidence="3">EF-hand domain-containing protein</fullName>
    </recommendedName>
</protein>
<accession>A0AAN8KLL7</accession>
<reference evidence="4 5" key="1">
    <citation type="submission" date="2024-01" db="EMBL/GenBank/DDBJ databases">
        <title>The genome of the rayed Mediterranean limpet Patella caerulea (Linnaeus, 1758).</title>
        <authorList>
            <person name="Anh-Thu Weber A."/>
            <person name="Halstead-Nussloch G."/>
        </authorList>
    </citation>
    <scope>NUCLEOTIDE SEQUENCE [LARGE SCALE GENOMIC DNA]</scope>
    <source>
        <strain evidence="4">AATW-2023a</strain>
        <tissue evidence="4">Whole specimen</tissue>
    </source>
</reference>
<feature type="signal peptide" evidence="2">
    <location>
        <begin position="1"/>
        <end position="19"/>
    </location>
</feature>
<dbReference type="AlphaFoldDB" id="A0AAN8KLL7"/>
<keyword evidence="2" id="KW-0732">Signal</keyword>
<dbReference type="InterPro" id="IPR011992">
    <property type="entry name" value="EF-hand-dom_pair"/>
</dbReference>
<dbReference type="PROSITE" id="PS00018">
    <property type="entry name" value="EF_HAND_1"/>
    <property type="match status" value="2"/>
</dbReference>
<evidence type="ECO:0000256" key="1">
    <source>
        <dbReference type="ARBA" id="ARBA00022837"/>
    </source>
</evidence>
<dbReference type="Gene3D" id="1.10.238.10">
    <property type="entry name" value="EF-hand"/>
    <property type="match status" value="1"/>
</dbReference>
<keyword evidence="1" id="KW-0106">Calcium</keyword>
<dbReference type="EMBL" id="JAZGQO010000001">
    <property type="protein sequence ID" value="KAK6195078.1"/>
    <property type="molecule type" value="Genomic_DNA"/>
</dbReference>
<evidence type="ECO:0000259" key="3">
    <source>
        <dbReference type="PROSITE" id="PS50222"/>
    </source>
</evidence>
<organism evidence="4 5">
    <name type="scientific">Patella caerulea</name>
    <name type="common">Rayed Mediterranean limpet</name>
    <dbReference type="NCBI Taxonomy" id="87958"/>
    <lineage>
        <taxon>Eukaryota</taxon>
        <taxon>Metazoa</taxon>
        <taxon>Spiralia</taxon>
        <taxon>Lophotrochozoa</taxon>
        <taxon>Mollusca</taxon>
        <taxon>Gastropoda</taxon>
        <taxon>Patellogastropoda</taxon>
        <taxon>Patelloidea</taxon>
        <taxon>Patellidae</taxon>
        <taxon>Patella</taxon>
    </lineage>
</organism>
<feature type="chain" id="PRO_5042857333" description="EF-hand domain-containing protein" evidence="2">
    <location>
        <begin position="20"/>
        <end position="154"/>
    </location>
</feature>
<dbReference type="Proteomes" id="UP001347796">
    <property type="component" value="Unassembled WGS sequence"/>
</dbReference>
<proteinExistence type="predicted"/>
<dbReference type="GO" id="GO:0005509">
    <property type="term" value="F:calcium ion binding"/>
    <property type="evidence" value="ECO:0007669"/>
    <property type="project" value="InterPro"/>
</dbReference>
<sequence>MALKFFISLVLLAAASVKCAKVHEHGSVADLYERAITEVWRSSDRNEDGVFSTREMLLSFANYDNNGDGRVSRKEYVDFVVHPNPELKEFSHYLFNSYDVNSDHHIDGNDFDGLQRAMDLDHDSVVSKLDFYHYWYQLLQDTAHLHGHGTHLTG</sequence>